<sequence length="258" mass="27649">MGESTAGGRHGGTLILLRHGESQGNADGLFTGVLDVPITERGREEAAHAARLLDAAGLRPAKWFSSPLQRVTATVEVLQEALGASAADVTVVEDWRLAERNYGALTNRTKAEVRAEFGEERFRFWRRSLHGRPPALDDVQWAELFPAGGIQPPLLVGRTESLADVVVRVAPVYLDEIVPALASGADVLVVAHGNSLRALCAILDDLDEREIEDLNLPTGYPLVYNSDERGVPVPRSGRYLDADAATAAARKVAAEGGT</sequence>
<dbReference type="RefSeq" id="WP_129191057.1">
    <property type="nucleotide sequence ID" value="NZ_CP035491.1"/>
</dbReference>
<feature type="binding site" evidence="4 6">
    <location>
        <position position="70"/>
    </location>
    <ligand>
        <name>substrate</name>
    </ligand>
</feature>
<dbReference type="Pfam" id="PF00300">
    <property type="entry name" value="His_Phos_1"/>
    <property type="match status" value="1"/>
</dbReference>
<evidence type="ECO:0000256" key="2">
    <source>
        <dbReference type="ARBA" id="ARBA00023152"/>
    </source>
</evidence>
<dbReference type="SUPFAM" id="SSF53254">
    <property type="entry name" value="Phosphoglycerate mutase-like"/>
    <property type="match status" value="1"/>
</dbReference>
<dbReference type="InterPro" id="IPR013078">
    <property type="entry name" value="His_Pase_superF_clade-1"/>
</dbReference>
<dbReference type="NCBIfam" id="TIGR01258">
    <property type="entry name" value="pgm_1"/>
    <property type="match status" value="1"/>
</dbReference>
<dbReference type="EMBL" id="CP035491">
    <property type="protein sequence ID" value="QAY73617.1"/>
    <property type="molecule type" value="Genomic_DNA"/>
</dbReference>
<dbReference type="CDD" id="cd07067">
    <property type="entry name" value="HP_PGM_like"/>
    <property type="match status" value="1"/>
</dbReference>
<name>A0A4P6FI35_9MICO</name>
<dbReference type="PROSITE" id="PS00175">
    <property type="entry name" value="PG_MUTASE"/>
    <property type="match status" value="1"/>
</dbReference>
<reference evidence="9 10" key="1">
    <citation type="submission" date="2019-01" db="EMBL/GenBank/DDBJ databases">
        <title>Genome sequencing of strain FW100M-8.</title>
        <authorList>
            <person name="Heo J."/>
            <person name="Kim S.-J."/>
            <person name="Kim J.-S."/>
            <person name="Hong S.-B."/>
            <person name="Kwon S.-W."/>
        </authorList>
    </citation>
    <scope>NUCLEOTIDE SEQUENCE [LARGE SCALE GENOMIC DNA]</scope>
    <source>
        <strain evidence="9 10">FW100M-8</strain>
    </source>
</reference>
<dbReference type="AlphaFoldDB" id="A0A4P6FI35"/>
<keyword evidence="2 4" id="KW-0324">Glycolysis</keyword>
<feature type="active site" description="Proton donor/acceptor" evidence="4 5">
    <location>
        <position position="99"/>
    </location>
</feature>
<dbReference type="HAMAP" id="MF_01039">
    <property type="entry name" value="PGAM_GpmA"/>
    <property type="match status" value="1"/>
</dbReference>
<dbReference type="InterPro" id="IPR029033">
    <property type="entry name" value="His_PPase_superfam"/>
</dbReference>
<keyword evidence="10" id="KW-1185">Reference proteome</keyword>
<dbReference type="InterPro" id="IPR005952">
    <property type="entry name" value="Phosphogly_mut1"/>
</dbReference>
<organism evidence="9 10">
    <name type="scientific">Agromyces protaetiae</name>
    <dbReference type="NCBI Taxonomy" id="2509455"/>
    <lineage>
        <taxon>Bacteria</taxon>
        <taxon>Bacillati</taxon>
        <taxon>Actinomycetota</taxon>
        <taxon>Actinomycetes</taxon>
        <taxon>Micrococcales</taxon>
        <taxon>Microbacteriaceae</taxon>
        <taxon>Agromyces</taxon>
    </lineage>
</organism>
<comment type="pathway">
    <text evidence="4 8">Carbohydrate degradation; glycolysis; pyruvate from D-glyceraldehyde 3-phosphate: step 3/5.</text>
</comment>
<dbReference type="GO" id="GO:0004619">
    <property type="term" value="F:phosphoglycerate mutase activity"/>
    <property type="evidence" value="ECO:0007669"/>
    <property type="project" value="UniProtKB-UniRule"/>
</dbReference>
<accession>A0A4P6FI35</accession>
<evidence type="ECO:0000256" key="8">
    <source>
        <dbReference type="RuleBase" id="RU004512"/>
    </source>
</evidence>
<comment type="function">
    <text evidence="4 8">Catalyzes the interconversion of 2-phosphoglycerate and 3-phosphoglycerate.</text>
</comment>
<evidence type="ECO:0000256" key="4">
    <source>
        <dbReference type="HAMAP-Rule" id="MF_01039"/>
    </source>
</evidence>
<dbReference type="Gene3D" id="3.40.50.1240">
    <property type="entry name" value="Phosphoglycerate mutase-like"/>
    <property type="match status" value="1"/>
</dbReference>
<feature type="binding site" evidence="4 6">
    <location>
        <begin position="99"/>
        <end position="102"/>
    </location>
    <ligand>
        <name>substrate</name>
    </ligand>
</feature>
<evidence type="ECO:0000256" key="3">
    <source>
        <dbReference type="ARBA" id="ARBA00023235"/>
    </source>
</evidence>
<feature type="binding site" evidence="4 6">
    <location>
        <begin position="126"/>
        <end position="127"/>
    </location>
    <ligand>
        <name>substrate</name>
    </ligand>
</feature>
<keyword evidence="4" id="KW-0312">Gluconeogenesis</keyword>
<dbReference type="KEGG" id="agf:ET445_09960"/>
<feature type="binding site" evidence="4 6">
    <location>
        <begin position="31"/>
        <end position="32"/>
    </location>
    <ligand>
        <name>substrate</name>
    </ligand>
</feature>
<dbReference type="GO" id="GO:0006096">
    <property type="term" value="P:glycolytic process"/>
    <property type="evidence" value="ECO:0007669"/>
    <property type="project" value="UniProtKB-UniRule"/>
</dbReference>
<proteinExistence type="inferred from homology"/>
<feature type="binding site" evidence="4 6">
    <location>
        <begin position="193"/>
        <end position="194"/>
    </location>
    <ligand>
        <name>substrate</name>
    </ligand>
</feature>
<evidence type="ECO:0000256" key="1">
    <source>
        <dbReference type="ARBA" id="ARBA00006717"/>
    </source>
</evidence>
<feature type="binding site" evidence="4 6">
    <location>
        <position position="110"/>
    </location>
    <ligand>
        <name>substrate</name>
    </ligand>
</feature>
<dbReference type="InterPro" id="IPR001345">
    <property type="entry name" value="PG/BPGM_mutase_AS"/>
</dbReference>
<dbReference type="UniPathway" id="UPA00109">
    <property type="reaction ID" value="UER00186"/>
</dbReference>
<gene>
    <name evidence="4" type="primary">gpmA</name>
    <name evidence="9" type="ORF">ET445_09960</name>
</gene>
<feature type="active site" description="Tele-phosphohistidine intermediate" evidence="4 5">
    <location>
        <position position="19"/>
    </location>
</feature>
<evidence type="ECO:0000313" key="10">
    <source>
        <dbReference type="Proteomes" id="UP000291259"/>
    </source>
</evidence>
<feature type="binding site" evidence="4 6">
    <location>
        <begin position="18"/>
        <end position="25"/>
    </location>
    <ligand>
        <name>substrate</name>
    </ligand>
</feature>
<evidence type="ECO:0000256" key="5">
    <source>
        <dbReference type="PIRSR" id="PIRSR613078-1"/>
    </source>
</evidence>
<evidence type="ECO:0000313" key="9">
    <source>
        <dbReference type="EMBL" id="QAY73617.1"/>
    </source>
</evidence>
<dbReference type="Proteomes" id="UP000291259">
    <property type="component" value="Chromosome"/>
</dbReference>
<comment type="similarity">
    <text evidence="1 4">Belongs to the phosphoglycerate mutase family. BPG-dependent PGAM subfamily.</text>
</comment>
<keyword evidence="3 4" id="KW-0413">Isomerase</keyword>
<feature type="site" description="Transition state stabilizer" evidence="4 7">
    <location>
        <position position="192"/>
    </location>
</feature>
<dbReference type="SMART" id="SM00855">
    <property type="entry name" value="PGAM"/>
    <property type="match status" value="1"/>
</dbReference>
<evidence type="ECO:0000256" key="7">
    <source>
        <dbReference type="PIRSR" id="PIRSR613078-3"/>
    </source>
</evidence>
<protein>
    <recommendedName>
        <fullName evidence="4 8">2,3-bisphosphoglycerate-dependent phosphoglycerate mutase</fullName>
        <shortName evidence="4">BPG-dependent PGAM</shortName>
        <shortName evidence="4">PGAM</shortName>
        <shortName evidence="4">Phosphoglyceromutase</shortName>
        <shortName evidence="4">dPGM</shortName>
        <ecNumber evidence="4 8">5.4.2.11</ecNumber>
    </recommendedName>
</protein>
<dbReference type="EC" id="5.4.2.11" evidence="4 8"/>
<dbReference type="PANTHER" id="PTHR11931">
    <property type="entry name" value="PHOSPHOGLYCERATE MUTASE"/>
    <property type="match status" value="1"/>
</dbReference>
<evidence type="ECO:0000256" key="6">
    <source>
        <dbReference type="PIRSR" id="PIRSR613078-2"/>
    </source>
</evidence>
<comment type="catalytic activity">
    <reaction evidence="4 8">
        <text>(2R)-2-phosphoglycerate = (2R)-3-phosphoglycerate</text>
        <dbReference type="Rhea" id="RHEA:15901"/>
        <dbReference type="ChEBI" id="CHEBI:58272"/>
        <dbReference type="ChEBI" id="CHEBI:58289"/>
        <dbReference type="EC" id="5.4.2.11"/>
    </reaction>
</comment>
<dbReference type="OrthoDB" id="9781415at2"/>
<dbReference type="GO" id="GO:0006094">
    <property type="term" value="P:gluconeogenesis"/>
    <property type="evidence" value="ECO:0007669"/>
    <property type="project" value="UniProtKB-UniRule"/>
</dbReference>